<organism evidence="2 3">
    <name type="scientific">Mycolicibacterium rufum</name>
    <dbReference type="NCBI Taxonomy" id="318424"/>
    <lineage>
        <taxon>Bacteria</taxon>
        <taxon>Bacillati</taxon>
        <taxon>Actinomycetota</taxon>
        <taxon>Actinomycetes</taxon>
        <taxon>Mycobacteriales</taxon>
        <taxon>Mycobacteriaceae</taxon>
        <taxon>Mycolicibacterium</taxon>
    </lineage>
</organism>
<accession>A0A9X2YC62</accession>
<feature type="non-terminal residue" evidence="2">
    <location>
        <position position="41"/>
    </location>
</feature>
<dbReference type="Proteomes" id="UP001140272">
    <property type="component" value="Unassembled WGS sequence"/>
</dbReference>
<protein>
    <submittedName>
        <fullName evidence="2">Oxidoreductase</fullName>
    </submittedName>
</protein>
<name>A0A9X2YC62_9MYCO</name>
<evidence type="ECO:0000256" key="1">
    <source>
        <dbReference type="SAM" id="MobiDB-lite"/>
    </source>
</evidence>
<gene>
    <name evidence="2" type="ORF">H7H73_09520</name>
</gene>
<reference evidence="2" key="2">
    <citation type="journal article" date="2022" name="BMC Genomics">
        <title>Comparative genome analysis of mycobacteria focusing on tRNA and non-coding RNA.</title>
        <authorList>
            <person name="Behra P.R.K."/>
            <person name="Pettersson B.M.F."/>
            <person name="Ramesh M."/>
            <person name="Das S."/>
            <person name="Dasgupta S."/>
            <person name="Kirsebom L.A."/>
        </authorList>
    </citation>
    <scope>NUCLEOTIDE SEQUENCE</scope>
    <source>
        <strain evidence="2">DSM 45406</strain>
    </source>
</reference>
<evidence type="ECO:0000313" key="3">
    <source>
        <dbReference type="Proteomes" id="UP001140272"/>
    </source>
</evidence>
<comment type="caution">
    <text evidence="2">The sequence shown here is derived from an EMBL/GenBank/DDBJ whole genome shotgun (WGS) entry which is preliminary data.</text>
</comment>
<sequence>MTDPLAPLTALPGVAEAGDEAREALGRAHRHRTNLRGWPAT</sequence>
<proteinExistence type="predicted"/>
<dbReference type="EMBL" id="JACKRN010000329">
    <property type="protein sequence ID" value="MCV7070650.1"/>
    <property type="molecule type" value="Genomic_DNA"/>
</dbReference>
<feature type="region of interest" description="Disordered" evidence="1">
    <location>
        <begin position="1"/>
        <end position="41"/>
    </location>
</feature>
<evidence type="ECO:0000313" key="2">
    <source>
        <dbReference type="EMBL" id="MCV7070650.1"/>
    </source>
</evidence>
<reference evidence="2" key="1">
    <citation type="submission" date="2020-07" db="EMBL/GenBank/DDBJ databases">
        <authorList>
            <person name="Pettersson B.M.F."/>
            <person name="Behra P.R.K."/>
            <person name="Ramesh M."/>
            <person name="Das S."/>
            <person name="Dasgupta S."/>
            <person name="Kirsebom L.A."/>
        </authorList>
    </citation>
    <scope>NUCLEOTIDE SEQUENCE</scope>
    <source>
        <strain evidence="2">DSM 45406</strain>
    </source>
</reference>
<dbReference type="AlphaFoldDB" id="A0A9X2YC62"/>